<proteinExistence type="predicted"/>
<gene>
    <name evidence="1" type="primary">A10p013880.1_BraROA</name>
    <name evidence="1" type="ORF">IGI04_039843</name>
</gene>
<reference evidence="1 2" key="1">
    <citation type="submission" date="2021-03" db="EMBL/GenBank/DDBJ databases">
        <authorList>
            <person name="King G.J."/>
            <person name="Bancroft I."/>
            <person name="Baten A."/>
            <person name="Bloomfield J."/>
            <person name="Borpatragohain P."/>
            <person name="He Z."/>
            <person name="Irish N."/>
            <person name="Irwin J."/>
            <person name="Liu K."/>
            <person name="Mauleon R.P."/>
            <person name="Moore J."/>
            <person name="Morris R."/>
            <person name="Ostergaard L."/>
            <person name="Wang B."/>
            <person name="Wells R."/>
        </authorList>
    </citation>
    <scope>NUCLEOTIDE SEQUENCE [LARGE SCALE GENOMIC DNA]</scope>
    <source>
        <strain evidence="1">R-o-18</strain>
        <tissue evidence="1">Leaf</tissue>
    </source>
</reference>
<accession>A0ABQ7KL19</accession>
<dbReference type="EMBL" id="JADBGQ010000010">
    <property type="protein sequence ID" value="KAG5375247.1"/>
    <property type="molecule type" value="Genomic_DNA"/>
</dbReference>
<evidence type="ECO:0000313" key="1">
    <source>
        <dbReference type="EMBL" id="KAG5375247.1"/>
    </source>
</evidence>
<feature type="non-terminal residue" evidence="1">
    <location>
        <position position="1"/>
    </location>
</feature>
<protein>
    <submittedName>
        <fullName evidence="1">Uncharacterized protein</fullName>
    </submittedName>
</protein>
<evidence type="ECO:0000313" key="2">
    <source>
        <dbReference type="Proteomes" id="UP000823674"/>
    </source>
</evidence>
<name>A0ABQ7KL19_BRACM</name>
<sequence>RSAVFGITEIAPHIQLVSAATEKSYSRAPPGVLKKPTTSCLLPENLHAARSEKHTRCRTHAPHLTHPFREWLDPSVLLRQLLLVSPPRSDLEALEILGLGYTSSISGLARLNWLFLRFDISVLSYRRSLELHGQRELWA</sequence>
<dbReference type="Proteomes" id="UP000823674">
    <property type="component" value="Chromosome A10"/>
</dbReference>
<organism evidence="1 2">
    <name type="scientific">Brassica rapa subsp. trilocularis</name>
    <dbReference type="NCBI Taxonomy" id="1813537"/>
    <lineage>
        <taxon>Eukaryota</taxon>
        <taxon>Viridiplantae</taxon>
        <taxon>Streptophyta</taxon>
        <taxon>Embryophyta</taxon>
        <taxon>Tracheophyta</taxon>
        <taxon>Spermatophyta</taxon>
        <taxon>Magnoliopsida</taxon>
        <taxon>eudicotyledons</taxon>
        <taxon>Gunneridae</taxon>
        <taxon>Pentapetalae</taxon>
        <taxon>rosids</taxon>
        <taxon>malvids</taxon>
        <taxon>Brassicales</taxon>
        <taxon>Brassicaceae</taxon>
        <taxon>Brassiceae</taxon>
        <taxon>Brassica</taxon>
    </lineage>
</organism>
<comment type="caution">
    <text evidence="1">The sequence shown here is derived from an EMBL/GenBank/DDBJ whole genome shotgun (WGS) entry which is preliminary data.</text>
</comment>
<keyword evidence="2" id="KW-1185">Reference proteome</keyword>